<gene>
    <name evidence="1" type="ORF">GMJLKIPL_5986</name>
</gene>
<protein>
    <submittedName>
        <fullName evidence="1">Uncharacterized protein</fullName>
    </submittedName>
</protein>
<comment type="caution">
    <text evidence="1">The sequence shown here is derived from an EMBL/GenBank/DDBJ whole genome shotgun (WGS) entry which is preliminary data.</text>
</comment>
<reference evidence="1" key="1">
    <citation type="journal article" date="2021" name="Front. Microbiol.">
        <title>Comprehensive Comparative Genomics and Phenotyping of Methylobacterium Species.</title>
        <authorList>
            <person name="Alessa O."/>
            <person name="Ogura Y."/>
            <person name="Fujitani Y."/>
            <person name="Takami H."/>
            <person name="Hayashi T."/>
            <person name="Sahin N."/>
            <person name="Tani A."/>
        </authorList>
    </citation>
    <scope>NUCLEOTIDE SEQUENCE</scope>
    <source>
        <strain evidence="1">DSM 17168</strain>
    </source>
</reference>
<name>A0ABQ4SQS0_9HYPH</name>
<reference evidence="1" key="2">
    <citation type="submission" date="2021-08" db="EMBL/GenBank/DDBJ databases">
        <authorList>
            <person name="Tani A."/>
            <person name="Ola A."/>
            <person name="Ogura Y."/>
            <person name="Katsura K."/>
            <person name="Hayashi T."/>
        </authorList>
    </citation>
    <scope>NUCLEOTIDE SEQUENCE</scope>
    <source>
        <strain evidence="1">DSM 17168</strain>
    </source>
</reference>
<keyword evidence="2" id="KW-1185">Reference proteome</keyword>
<proteinExistence type="predicted"/>
<evidence type="ECO:0000313" key="2">
    <source>
        <dbReference type="Proteomes" id="UP001055153"/>
    </source>
</evidence>
<dbReference type="RefSeq" id="WP_238241398.1">
    <property type="nucleotide sequence ID" value="NZ_BPQQ01000099.1"/>
</dbReference>
<accession>A0ABQ4SQS0</accession>
<organism evidence="1 2">
    <name type="scientific">Methylobacterium isbiliense</name>
    <dbReference type="NCBI Taxonomy" id="315478"/>
    <lineage>
        <taxon>Bacteria</taxon>
        <taxon>Pseudomonadati</taxon>
        <taxon>Pseudomonadota</taxon>
        <taxon>Alphaproteobacteria</taxon>
        <taxon>Hyphomicrobiales</taxon>
        <taxon>Methylobacteriaceae</taxon>
        <taxon>Methylobacterium</taxon>
    </lineage>
</organism>
<dbReference type="Proteomes" id="UP001055153">
    <property type="component" value="Unassembled WGS sequence"/>
</dbReference>
<dbReference type="EMBL" id="BPQQ01000099">
    <property type="protein sequence ID" value="GJE04026.1"/>
    <property type="molecule type" value="Genomic_DNA"/>
</dbReference>
<evidence type="ECO:0000313" key="1">
    <source>
        <dbReference type="EMBL" id="GJE04026.1"/>
    </source>
</evidence>
<sequence>MPVATPRIPDPHAQLREVLTKVDKVSGHLCDMENDLAHMRGFAQLVAHLAGSPSTIEPDVLLVVADGMTTVQRRLQAAWEQANSLAFELRRT</sequence>